<dbReference type="InterPro" id="IPR012972">
    <property type="entry name" value="NLE"/>
</dbReference>
<dbReference type="PANTHER" id="PTHR19855">
    <property type="entry name" value="WD40 REPEAT PROTEIN 12, 37"/>
    <property type="match status" value="1"/>
</dbReference>
<comment type="function">
    <text evidence="6">Component of the NOP7 complex, which is required for maturation of the 25S and 5.8S ribosomal RNAs and formation of the 60S ribosome.</text>
</comment>
<keyword evidence="1 6" id="KW-0690">Ribosome biogenesis</keyword>
<comment type="subcellular location">
    <subcellularLocation>
        <location evidence="6">Nucleus</location>
        <location evidence="6">Nucleolus</location>
    </subcellularLocation>
    <subcellularLocation>
        <location evidence="6">Nucleus</location>
        <location evidence="6">Nucleoplasm</location>
    </subcellularLocation>
</comment>
<evidence type="ECO:0000313" key="9">
    <source>
        <dbReference type="EMBL" id="KAK3178308.1"/>
    </source>
</evidence>
<keyword evidence="10" id="KW-1185">Reference proteome</keyword>
<evidence type="ECO:0000256" key="2">
    <source>
        <dbReference type="ARBA" id="ARBA00022552"/>
    </source>
</evidence>
<accession>A0AAD9ZGK5</accession>
<proteinExistence type="inferred from homology"/>
<keyword evidence="3 7" id="KW-0853">WD repeat</keyword>
<feature type="repeat" description="WD" evidence="7">
    <location>
        <begin position="321"/>
        <end position="363"/>
    </location>
</feature>
<dbReference type="Pfam" id="PF00400">
    <property type="entry name" value="WD40"/>
    <property type="match status" value="5"/>
</dbReference>
<evidence type="ECO:0000256" key="6">
    <source>
        <dbReference type="HAMAP-Rule" id="MF_03029"/>
    </source>
</evidence>
<feature type="domain" description="NLE" evidence="8">
    <location>
        <begin position="31"/>
        <end position="112"/>
    </location>
</feature>
<dbReference type="Pfam" id="PF08154">
    <property type="entry name" value="NLE"/>
    <property type="match status" value="1"/>
</dbReference>
<evidence type="ECO:0000256" key="1">
    <source>
        <dbReference type="ARBA" id="ARBA00022517"/>
    </source>
</evidence>
<comment type="similarity">
    <text evidence="6">Belongs to the WD repeat WDR12/YTM1 family.</text>
</comment>
<keyword evidence="5 6" id="KW-0539">Nucleus</keyword>
<dbReference type="AlphaFoldDB" id="A0AAD9ZGK5"/>
<dbReference type="GO" id="GO:0000463">
    <property type="term" value="P:maturation of LSU-rRNA from tricistronic rRNA transcript (SSU-rRNA, 5.8S rRNA, LSU-rRNA)"/>
    <property type="evidence" value="ECO:0007669"/>
    <property type="project" value="UniProtKB-UniRule"/>
</dbReference>
<dbReference type="InterPro" id="IPR001680">
    <property type="entry name" value="WD40_rpt"/>
</dbReference>
<comment type="caution">
    <text evidence="9">The sequence shown here is derived from an EMBL/GenBank/DDBJ whole genome shotgun (WGS) entry which is preliminary data.</text>
</comment>
<dbReference type="SMART" id="SM00320">
    <property type="entry name" value="WD40"/>
    <property type="match status" value="7"/>
</dbReference>
<dbReference type="Gene3D" id="2.130.10.10">
    <property type="entry name" value="YVTN repeat-like/Quinoprotein amine dehydrogenase"/>
    <property type="match status" value="1"/>
</dbReference>
<evidence type="ECO:0000256" key="7">
    <source>
        <dbReference type="PROSITE-ProRule" id="PRU00221"/>
    </source>
</evidence>
<dbReference type="GO" id="GO:0000466">
    <property type="term" value="P:maturation of 5.8S rRNA from tricistronic rRNA transcript (SSU-rRNA, 5.8S rRNA, LSU-rRNA)"/>
    <property type="evidence" value="ECO:0007669"/>
    <property type="project" value="UniProtKB-UniRule"/>
</dbReference>
<gene>
    <name evidence="6" type="primary">YTM1</name>
    <name evidence="9" type="ORF">OEA41_000441</name>
</gene>
<comment type="subunit">
    <text evidence="6">Component of the NOP7 complex, composed of ERB1, NOP7 and YTM1. Within the NOP7 complex ERB1 appears to interact directly with NOP7 and YTM1. The NOP7 complex also associates with the 66S pre-ribosome.</text>
</comment>
<dbReference type="GO" id="GO:0005654">
    <property type="term" value="C:nucleoplasm"/>
    <property type="evidence" value="ECO:0007669"/>
    <property type="project" value="UniProtKB-SubCell"/>
</dbReference>
<dbReference type="GO" id="GO:0043021">
    <property type="term" value="F:ribonucleoprotein complex binding"/>
    <property type="evidence" value="ECO:0007669"/>
    <property type="project" value="UniProtKB-UniRule"/>
</dbReference>
<dbReference type="PROSITE" id="PS50082">
    <property type="entry name" value="WD_REPEATS_2"/>
    <property type="match status" value="3"/>
</dbReference>
<dbReference type="InterPro" id="IPR036322">
    <property type="entry name" value="WD40_repeat_dom_sf"/>
</dbReference>
<dbReference type="HAMAP" id="MF_03029">
    <property type="entry name" value="WDR12"/>
    <property type="match status" value="1"/>
</dbReference>
<keyword evidence="4" id="KW-0677">Repeat</keyword>
<evidence type="ECO:0000256" key="3">
    <source>
        <dbReference type="ARBA" id="ARBA00022574"/>
    </source>
</evidence>
<keyword evidence="2 6" id="KW-0698">rRNA processing</keyword>
<dbReference type="PROSITE" id="PS50294">
    <property type="entry name" value="WD_REPEATS_REGION"/>
    <property type="match status" value="1"/>
</dbReference>
<feature type="repeat" description="WD" evidence="7">
    <location>
        <begin position="408"/>
        <end position="450"/>
    </location>
</feature>
<protein>
    <recommendedName>
        <fullName evidence="6">Ribosome biogenesis protein YTM1</fullName>
    </recommendedName>
</protein>
<dbReference type="Proteomes" id="UP001276659">
    <property type="component" value="Unassembled WGS sequence"/>
</dbReference>
<dbReference type="GO" id="GO:0030687">
    <property type="term" value="C:preribosome, large subunit precursor"/>
    <property type="evidence" value="ECO:0007669"/>
    <property type="project" value="UniProtKB-UniRule"/>
</dbReference>
<dbReference type="InterPro" id="IPR028599">
    <property type="entry name" value="WDR12/Ytm1"/>
</dbReference>
<feature type="repeat" description="WD" evidence="7">
    <location>
        <begin position="250"/>
        <end position="291"/>
    </location>
</feature>
<dbReference type="EMBL" id="JASNWA010000003">
    <property type="protein sequence ID" value="KAK3178308.1"/>
    <property type="molecule type" value="Genomic_DNA"/>
</dbReference>
<dbReference type="PANTHER" id="PTHR19855:SF11">
    <property type="entry name" value="RIBOSOME BIOGENESIS PROTEIN WDR12"/>
    <property type="match status" value="1"/>
</dbReference>
<evidence type="ECO:0000259" key="8">
    <source>
        <dbReference type="Pfam" id="PF08154"/>
    </source>
</evidence>
<name>A0AAD9ZGK5_9LECA</name>
<dbReference type="PROSITE" id="PS00678">
    <property type="entry name" value="WD_REPEATS_1"/>
    <property type="match status" value="2"/>
</dbReference>
<dbReference type="InterPro" id="IPR015943">
    <property type="entry name" value="WD40/YVTN_repeat-like_dom_sf"/>
</dbReference>
<dbReference type="InterPro" id="IPR020472">
    <property type="entry name" value="WD40_PAC1"/>
</dbReference>
<evidence type="ECO:0000313" key="10">
    <source>
        <dbReference type="Proteomes" id="UP001276659"/>
    </source>
</evidence>
<dbReference type="GO" id="GO:0070545">
    <property type="term" value="C:PeBoW complex"/>
    <property type="evidence" value="ECO:0007669"/>
    <property type="project" value="TreeGrafter"/>
</dbReference>
<dbReference type="PRINTS" id="PR00320">
    <property type="entry name" value="GPROTEINBRPT"/>
</dbReference>
<dbReference type="SUPFAM" id="SSF50978">
    <property type="entry name" value="WD40 repeat-like"/>
    <property type="match status" value="1"/>
</dbReference>
<dbReference type="InterPro" id="IPR019775">
    <property type="entry name" value="WD40_repeat_CS"/>
</dbReference>
<reference evidence="9" key="1">
    <citation type="submission" date="2022-11" db="EMBL/GenBank/DDBJ databases">
        <title>Chromosomal genome sequence assembly and mating type (MAT) locus characterization of the leprose asexual lichenized fungus Lepraria neglecta (Nyl.) Erichsen.</title>
        <authorList>
            <person name="Allen J.L."/>
            <person name="Pfeffer B."/>
        </authorList>
    </citation>
    <scope>NUCLEOTIDE SEQUENCE</scope>
    <source>
        <strain evidence="9">Allen 5258</strain>
    </source>
</reference>
<evidence type="ECO:0000256" key="5">
    <source>
        <dbReference type="ARBA" id="ARBA00023242"/>
    </source>
</evidence>
<sequence>MIKLFSLRTMTTQMRLRGGSQDVDYASSSQVRIQLSTRDNDISLPENPGPLLVNTSNVIESSFLERLLTFVLDLRRYALSTLVNHLLKTEKPIPFEFLINGTFLRTTLDEYLTSRGISSEATVPLEYVRAAIPPGYKTSFMHDNWVCSVDVLSETSPAAKWVGNARIGFKQERVISGDYDGILRVWDMKGDVLAVSRTVREGGPVSALKSVKFISPTQIATCGMDGVIRLWKYTEDVEDLTASLSPQIELYGQRRVIESIAVHQPSSRILSASGDHSVGVWSTNASEAPAPPEELLPSHRGNKRQKVQHSITPQRGPLALLESHTAQVADTIFAPNDHTVAYSVSWDHSLKTWDLPTSTCVDTRSTTAVLFATVSMPDLNLVAVGGTAGHITLIDPRDSATTVSAMTLRGHKNFIFSLATDPDSAYRLVSGSADGTCRVWDVRSSTTDKNGKVGASVECLQRESGKREAQVFGVCWDKDVGILSASEDKFVQINGGTIVEARIPRGH</sequence>
<organism evidence="9 10">
    <name type="scientific">Lepraria neglecta</name>
    <dbReference type="NCBI Taxonomy" id="209136"/>
    <lineage>
        <taxon>Eukaryota</taxon>
        <taxon>Fungi</taxon>
        <taxon>Dikarya</taxon>
        <taxon>Ascomycota</taxon>
        <taxon>Pezizomycotina</taxon>
        <taxon>Lecanoromycetes</taxon>
        <taxon>OSLEUM clade</taxon>
        <taxon>Lecanoromycetidae</taxon>
        <taxon>Lecanorales</taxon>
        <taxon>Lecanorineae</taxon>
        <taxon>Stereocaulaceae</taxon>
        <taxon>Lepraria</taxon>
    </lineage>
</organism>
<evidence type="ECO:0000256" key="4">
    <source>
        <dbReference type="ARBA" id="ARBA00022737"/>
    </source>
</evidence>